<dbReference type="RefSeq" id="XP_056512380.1">
    <property type="nucleotide sequence ID" value="XM_056654353.1"/>
</dbReference>
<proteinExistence type="predicted"/>
<sequence>MATLIISWYKNSEPTCCLKVYVTDPNRHHERELDIYKHMNSVETRHPGTNFIRKLLDHFDIQGPHGQHVCLVHEPLGTSADFLVKMARTQMAYLMTGSIWRNCSAFWDKSGNWKGVPPIPDITLESLTEKVQREDNEGVLRWLRMALQWNLEDRPTALELLYDEWLMKELGE</sequence>
<keyword evidence="2" id="KW-1185">Reference proteome</keyword>
<organism evidence="1 2">
    <name type="scientific">Penicillium alfredii</name>
    <dbReference type="NCBI Taxonomy" id="1506179"/>
    <lineage>
        <taxon>Eukaryota</taxon>
        <taxon>Fungi</taxon>
        <taxon>Dikarya</taxon>
        <taxon>Ascomycota</taxon>
        <taxon>Pezizomycotina</taxon>
        <taxon>Eurotiomycetes</taxon>
        <taxon>Eurotiomycetidae</taxon>
        <taxon>Eurotiales</taxon>
        <taxon>Aspergillaceae</taxon>
        <taxon>Penicillium</taxon>
    </lineage>
</organism>
<keyword evidence="1" id="KW-0418">Kinase</keyword>
<dbReference type="InterPro" id="IPR011009">
    <property type="entry name" value="Kinase-like_dom_sf"/>
</dbReference>
<evidence type="ECO:0000313" key="2">
    <source>
        <dbReference type="Proteomes" id="UP001141434"/>
    </source>
</evidence>
<dbReference type="Gene3D" id="3.30.200.20">
    <property type="entry name" value="Phosphorylase Kinase, domain 1"/>
    <property type="match status" value="1"/>
</dbReference>
<dbReference type="EMBL" id="JAPMSZ010000005">
    <property type="protein sequence ID" value="KAJ5101549.1"/>
    <property type="molecule type" value="Genomic_DNA"/>
</dbReference>
<reference evidence="1" key="2">
    <citation type="journal article" date="2023" name="IMA Fungus">
        <title>Comparative genomic study of the Penicillium genus elucidates a diverse pangenome and 15 lateral gene transfer events.</title>
        <authorList>
            <person name="Petersen C."/>
            <person name="Sorensen T."/>
            <person name="Nielsen M.R."/>
            <person name="Sondergaard T.E."/>
            <person name="Sorensen J.L."/>
            <person name="Fitzpatrick D.A."/>
            <person name="Frisvad J.C."/>
            <person name="Nielsen K.L."/>
        </authorList>
    </citation>
    <scope>NUCLEOTIDE SEQUENCE</scope>
    <source>
        <strain evidence="1">IBT 34128</strain>
    </source>
</reference>
<name>A0A9W9KCR2_9EURO</name>
<dbReference type="SUPFAM" id="SSF56112">
    <property type="entry name" value="Protein kinase-like (PK-like)"/>
    <property type="match status" value="1"/>
</dbReference>
<dbReference type="AlphaFoldDB" id="A0A9W9KCR2"/>
<dbReference type="Proteomes" id="UP001141434">
    <property type="component" value="Unassembled WGS sequence"/>
</dbReference>
<gene>
    <name evidence="1" type="ORF">NUU61_003771</name>
</gene>
<dbReference type="OrthoDB" id="5979581at2759"/>
<keyword evidence="1" id="KW-0808">Transferase</keyword>
<comment type="caution">
    <text evidence="1">The sequence shown here is derived from an EMBL/GenBank/DDBJ whole genome shotgun (WGS) entry which is preliminary data.</text>
</comment>
<accession>A0A9W9KCR2</accession>
<dbReference type="GO" id="GO:0016301">
    <property type="term" value="F:kinase activity"/>
    <property type="evidence" value="ECO:0007669"/>
    <property type="project" value="UniProtKB-KW"/>
</dbReference>
<reference evidence="1" key="1">
    <citation type="submission" date="2022-11" db="EMBL/GenBank/DDBJ databases">
        <authorList>
            <person name="Petersen C."/>
        </authorList>
    </citation>
    <scope>NUCLEOTIDE SEQUENCE</scope>
    <source>
        <strain evidence="1">IBT 34128</strain>
    </source>
</reference>
<dbReference type="Gene3D" id="1.10.510.10">
    <property type="entry name" value="Transferase(Phosphotransferase) domain 1"/>
    <property type="match status" value="2"/>
</dbReference>
<dbReference type="GeneID" id="81393521"/>
<protein>
    <submittedName>
        <fullName evidence="1">Protein kinase</fullName>
    </submittedName>
</protein>
<evidence type="ECO:0000313" key="1">
    <source>
        <dbReference type="EMBL" id="KAJ5101549.1"/>
    </source>
</evidence>